<protein>
    <submittedName>
        <fullName evidence="10">Arsenic resistance protein</fullName>
    </submittedName>
</protein>
<feature type="transmembrane region" description="Helical" evidence="9">
    <location>
        <begin position="92"/>
        <end position="115"/>
    </location>
</feature>
<evidence type="ECO:0000256" key="3">
    <source>
        <dbReference type="ARBA" id="ARBA00022448"/>
    </source>
</evidence>
<dbReference type="AlphaFoldDB" id="A0A2A3YKT6"/>
<name>A0A2A3YKT6_9MICO</name>
<organism evidence="10 11">
    <name type="scientific">Brachybacterium alimentarium</name>
    <dbReference type="NCBI Taxonomy" id="47845"/>
    <lineage>
        <taxon>Bacteria</taxon>
        <taxon>Bacillati</taxon>
        <taxon>Actinomycetota</taxon>
        <taxon>Actinomycetes</taxon>
        <taxon>Micrococcales</taxon>
        <taxon>Dermabacteraceae</taxon>
        <taxon>Brachybacterium</taxon>
    </lineage>
</organism>
<dbReference type="GO" id="GO:0015104">
    <property type="term" value="F:antimonite transmembrane transporter activity"/>
    <property type="evidence" value="ECO:0007669"/>
    <property type="project" value="TreeGrafter"/>
</dbReference>
<evidence type="ECO:0000256" key="7">
    <source>
        <dbReference type="ARBA" id="ARBA00023136"/>
    </source>
</evidence>
<gene>
    <name evidence="10" type="ORF">CIK66_04645</name>
</gene>
<dbReference type="Pfam" id="PF01758">
    <property type="entry name" value="SBF"/>
    <property type="match status" value="1"/>
</dbReference>
<dbReference type="Proteomes" id="UP000218598">
    <property type="component" value="Unassembled WGS sequence"/>
</dbReference>
<dbReference type="GO" id="GO:0005886">
    <property type="term" value="C:plasma membrane"/>
    <property type="evidence" value="ECO:0007669"/>
    <property type="project" value="UniProtKB-SubCell"/>
</dbReference>
<dbReference type="OrthoDB" id="3254016at2"/>
<comment type="similarity">
    <text evidence="2">Belongs to the arsenical resistance-3 (ACR3) (TC 2.A.59) family.</text>
</comment>
<dbReference type="GO" id="GO:0015297">
    <property type="term" value="F:antiporter activity"/>
    <property type="evidence" value="ECO:0007669"/>
    <property type="project" value="InterPro"/>
</dbReference>
<feature type="transmembrane region" description="Helical" evidence="9">
    <location>
        <begin position="121"/>
        <end position="144"/>
    </location>
</feature>
<evidence type="ECO:0000313" key="10">
    <source>
        <dbReference type="EMBL" id="PCC39956.1"/>
    </source>
</evidence>
<evidence type="ECO:0000256" key="5">
    <source>
        <dbReference type="ARBA" id="ARBA00022692"/>
    </source>
</evidence>
<evidence type="ECO:0000256" key="8">
    <source>
        <dbReference type="SAM" id="MobiDB-lite"/>
    </source>
</evidence>
<dbReference type="EMBL" id="NRGR01000008">
    <property type="protein sequence ID" value="PCC39956.1"/>
    <property type="molecule type" value="Genomic_DNA"/>
</dbReference>
<keyword evidence="6 9" id="KW-1133">Transmembrane helix</keyword>
<feature type="transmembrane region" description="Helical" evidence="9">
    <location>
        <begin position="212"/>
        <end position="232"/>
    </location>
</feature>
<dbReference type="InterPro" id="IPR004706">
    <property type="entry name" value="Arsenical-R_Acr3"/>
</dbReference>
<feature type="region of interest" description="Disordered" evidence="8">
    <location>
        <begin position="1"/>
        <end position="27"/>
    </location>
</feature>
<feature type="compositionally biased region" description="Basic and acidic residues" evidence="8">
    <location>
        <begin position="1"/>
        <end position="18"/>
    </location>
</feature>
<keyword evidence="3" id="KW-0813">Transport</keyword>
<accession>A0A2A3YKT6</accession>
<comment type="subcellular location">
    <subcellularLocation>
        <location evidence="1">Cell membrane</location>
        <topology evidence="1">Multi-pass membrane protein</topology>
    </subcellularLocation>
</comment>
<feature type="transmembrane region" description="Helical" evidence="9">
    <location>
        <begin position="62"/>
        <end position="80"/>
    </location>
</feature>
<dbReference type="RefSeq" id="WP_096166478.1">
    <property type="nucleotide sequence ID" value="NZ_BAAAIQ010000005.1"/>
</dbReference>
<evidence type="ECO:0000256" key="1">
    <source>
        <dbReference type="ARBA" id="ARBA00004651"/>
    </source>
</evidence>
<evidence type="ECO:0000256" key="4">
    <source>
        <dbReference type="ARBA" id="ARBA00022475"/>
    </source>
</evidence>
<feature type="transmembrane region" description="Helical" evidence="9">
    <location>
        <begin position="185"/>
        <end position="205"/>
    </location>
</feature>
<dbReference type="PANTHER" id="PTHR43057:SF1">
    <property type="entry name" value="ARSENICAL-RESISTANCE PROTEIN 3"/>
    <property type="match status" value="1"/>
</dbReference>
<feature type="transmembrane region" description="Helical" evidence="9">
    <location>
        <begin position="37"/>
        <end position="56"/>
    </location>
</feature>
<proteinExistence type="inferred from homology"/>
<feature type="transmembrane region" description="Helical" evidence="9">
    <location>
        <begin position="151"/>
        <end position="173"/>
    </location>
</feature>
<sequence length="339" mass="35378">MEADRRGTQRGDHGDRAAGRPARPGLPAGLERHQVQIYLAAIAFGLGVGILLPHGAPRLEVAVEPTIAALLLVTFHGMPLRGIGTALQDRRFLLTLFALNFLVVPVIVLVITRPLVSSPELLIGALLVLLAPCIDYVIVFTALAGGAKDRLLAATPLLMLAQMLALPVLVPLLSGGAATGLIEPFPFLRALVLLVLLPLLAATLIQHLAPRWDLSVAMVPLMALVLISVVGSQTPRVLGAGTSLLALVPVYVGFAALATAAGVLAGRLARLGAAQTRAVTFSGATRNSLVVLPLALAMPSPLVSAAVVTQTLVELLAMVLLVRILPRLVRDGTRPPAPR</sequence>
<keyword evidence="4" id="KW-1003">Cell membrane</keyword>
<reference evidence="10 11" key="1">
    <citation type="journal article" date="2017" name="Elife">
        <title>Extensive horizontal gene transfer in cheese-associated bacteria.</title>
        <authorList>
            <person name="Bonham K.S."/>
            <person name="Wolfe B.E."/>
            <person name="Dutton R.J."/>
        </authorList>
    </citation>
    <scope>NUCLEOTIDE SEQUENCE [LARGE SCALE GENOMIC DNA]</scope>
    <source>
        <strain evidence="10 11">341_9</strain>
    </source>
</reference>
<dbReference type="InterPro" id="IPR038770">
    <property type="entry name" value="Na+/solute_symporter_sf"/>
</dbReference>
<comment type="caution">
    <text evidence="10">The sequence shown here is derived from an EMBL/GenBank/DDBJ whole genome shotgun (WGS) entry which is preliminary data.</text>
</comment>
<dbReference type="GO" id="GO:0015105">
    <property type="term" value="F:arsenite transmembrane transporter activity"/>
    <property type="evidence" value="ECO:0007669"/>
    <property type="project" value="TreeGrafter"/>
</dbReference>
<evidence type="ECO:0000256" key="9">
    <source>
        <dbReference type="SAM" id="Phobius"/>
    </source>
</evidence>
<dbReference type="InterPro" id="IPR002657">
    <property type="entry name" value="BilAc:Na_symport/Acr3"/>
</dbReference>
<dbReference type="PANTHER" id="PTHR43057">
    <property type="entry name" value="ARSENITE EFFLUX TRANSPORTER"/>
    <property type="match status" value="1"/>
</dbReference>
<evidence type="ECO:0000313" key="11">
    <source>
        <dbReference type="Proteomes" id="UP000218598"/>
    </source>
</evidence>
<dbReference type="GeneID" id="95328635"/>
<keyword evidence="11" id="KW-1185">Reference proteome</keyword>
<dbReference type="Gene3D" id="1.20.1530.20">
    <property type="match status" value="1"/>
</dbReference>
<feature type="transmembrane region" description="Helical" evidence="9">
    <location>
        <begin position="244"/>
        <end position="266"/>
    </location>
</feature>
<evidence type="ECO:0000256" key="2">
    <source>
        <dbReference type="ARBA" id="ARBA00010110"/>
    </source>
</evidence>
<evidence type="ECO:0000256" key="6">
    <source>
        <dbReference type="ARBA" id="ARBA00022989"/>
    </source>
</evidence>
<keyword evidence="7 9" id="KW-0472">Membrane</keyword>
<keyword evidence="5 9" id="KW-0812">Transmembrane</keyword>